<dbReference type="SUPFAM" id="SSF54637">
    <property type="entry name" value="Thioesterase/thiol ester dehydrase-isomerase"/>
    <property type="match status" value="1"/>
</dbReference>
<reference evidence="3 4" key="1">
    <citation type="submission" date="2019-03" db="EMBL/GenBank/DDBJ databases">
        <title>Three New Species of Nocardioides, Nocardioides euryhalodurans sp. nov., Nocardioides seonyuensis sp. nov. and Nocardioides eburneoflavus sp. nov. Iolated from Soil.</title>
        <authorList>
            <person name="Roh S.G."/>
            <person name="Lee C."/>
            <person name="Kim M.-K."/>
            <person name="Kim S.B."/>
        </authorList>
    </citation>
    <scope>NUCLEOTIDE SEQUENCE [LARGE SCALE GENOMIC DNA]</scope>
    <source>
        <strain evidence="3 4">MMS17-SY207-3</strain>
    </source>
</reference>
<sequence>MMTLEITVAELAKAESLDLGSSPWQVVEQQRVDTFADATDDHQWIHVDPERAADGPFGGTIAHGYLTLSLVPSLFKQLLVITDHARGANYGLDKVRFTAPVPVGAEIRLTASIQEAELREDGGVQYRVRLAMEIKGQERPAMVGESIYVTYPAG</sequence>
<dbReference type="AlphaFoldDB" id="A0A4V1BMD2"/>
<proteinExistence type="inferred from homology"/>
<dbReference type="RefSeq" id="WP_135267953.1">
    <property type="nucleotide sequence ID" value="NZ_CP038436.1"/>
</dbReference>
<evidence type="ECO:0000313" key="3">
    <source>
        <dbReference type="EMBL" id="QBX55962.1"/>
    </source>
</evidence>
<organism evidence="3 4">
    <name type="scientific">Nocardioides seonyuensis</name>
    <dbReference type="NCBI Taxonomy" id="2518371"/>
    <lineage>
        <taxon>Bacteria</taxon>
        <taxon>Bacillati</taxon>
        <taxon>Actinomycetota</taxon>
        <taxon>Actinomycetes</taxon>
        <taxon>Propionibacteriales</taxon>
        <taxon>Nocardioidaceae</taxon>
        <taxon>Nocardioides</taxon>
    </lineage>
</organism>
<evidence type="ECO:0000256" key="1">
    <source>
        <dbReference type="ARBA" id="ARBA00005254"/>
    </source>
</evidence>
<dbReference type="InterPro" id="IPR039375">
    <property type="entry name" value="NodN-like"/>
</dbReference>
<comment type="similarity">
    <text evidence="1">Belongs to the enoyl-CoA hydratase/isomerase family.</text>
</comment>
<name>A0A4V1BMD2_9ACTN</name>
<dbReference type="InterPro" id="IPR029069">
    <property type="entry name" value="HotDog_dom_sf"/>
</dbReference>
<dbReference type="KEGG" id="nsn:EXE58_11145"/>
<dbReference type="InterPro" id="IPR002539">
    <property type="entry name" value="MaoC-like_dom"/>
</dbReference>
<dbReference type="PANTHER" id="PTHR42993:SF1">
    <property type="entry name" value="MAOC-LIKE DEHYDRATASE DOMAIN-CONTAINING PROTEIN"/>
    <property type="match status" value="1"/>
</dbReference>
<evidence type="ECO:0000259" key="2">
    <source>
        <dbReference type="Pfam" id="PF01575"/>
    </source>
</evidence>
<gene>
    <name evidence="3" type="ORF">EXE58_11145</name>
</gene>
<dbReference type="Pfam" id="PF01575">
    <property type="entry name" value="MaoC_dehydratas"/>
    <property type="match status" value="1"/>
</dbReference>
<keyword evidence="4" id="KW-1185">Reference proteome</keyword>
<protein>
    <submittedName>
        <fullName evidence="3">MaoC family dehydratase</fullName>
    </submittedName>
</protein>
<accession>A0A4V1BMD2</accession>
<evidence type="ECO:0000313" key="4">
    <source>
        <dbReference type="Proteomes" id="UP000294853"/>
    </source>
</evidence>
<dbReference type="OrthoDB" id="9801735at2"/>
<dbReference type="Proteomes" id="UP000294853">
    <property type="component" value="Chromosome"/>
</dbReference>
<dbReference type="EMBL" id="CP038436">
    <property type="protein sequence ID" value="QBX55962.1"/>
    <property type="molecule type" value="Genomic_DNA"/>
</dbReference>
<dbReference type="PANTHER" id="PTHR42993">
    <property type="entry name" value="MAOC-LIKE DEHYDRATASE DOMAIN-CONTAINING PROTEIN"/>
    <property type="match status" value="1"/>
</dbReference>
<dbReference type="Gene3D" id="3.10.129.10">
    <property type="entry name" value="Hotdog Thioesterase"/>
    <property type="match status" value="1"/>
</dbReference>
<dbReference type="CDD" id="cd03450">
    <property type="entry name" value="NodN"/>
    <property type="match status" value="1"/>
</dbReference>
<feature type="domain" description="MaoC-like" evidence="2">
    <location>
        <begin position="21"/>
        <end position="119"/>
    </location>
</feature>